<dbReference type="SUPFAM" id="SSF52172">
    <property type="entry name" value="CheY-like"/>
    <property type="match status" value="1"/>
</dbReference>
<evidence type="ECO:0000256" key="2">
    <source>
        <dbReference type="ARBA" id="ARBA00023125"/>
    </source>
</evidence>
<dbReference type="PANTHER" id="PTHR43280">
    <property type="entry name" value="ARAC-FAMILY TRANSCRIPTIONAL REGULATOR"/>
    <property type="match status" value="1"/>
</dbReference>
<dbReference type="SMART" id="SM00448">
    <property type="entry name" value="REC"/>
    <property type="match status" value="1"/>
</dbReference>
<keyword evidence="1" id="KW-0805">Transcription regulation</keyword>
<dbReference type="SUPFAM" id="SSF46689">
    <property type="entry name" value="Homeodomain-like"/>
    <property type="match status" value="2"/>
</dbReference>
<reference evidence="8 9" key="1">
    <citation type="submission" date="2019-03" db="EMBL/GenBank/DDBJ databases">
        <title>This is whole genome sequence of Paenibacillus sp MS74 strain.</title>
        <authorList>
            <person name="Trinh H.N."/>
        </authorList>
    </citation>
    <scope>NUCLEOTIDE SEQUENCE [LARGE SCALE GENOMIC DNA]</scope>
    <source>
        <strain evidence="8 9">MS74</strain>
    </source>
</reference>
<evidence type="ECO:0000313" key="8">
    <source>
        <dbReference type="EMBL" id="TDF98843.1"/>
    </source>
</evidence>
<dbReference type="PRINTS" id="PR00032">
    <property type="entry name" value="HTHARAC"/>
</dbReference>
<dbReference type="CDD" id="cd17536">
    <property type="entry name" value="REC_YesN-like"/>
    <property type="match status" value="1"/>
</dbReference>
<keyword evidence="4" id="KW-0597">Phosphoprotein</keyword>
<dbReference type="GO" id="GO:0043565">
    <property type="term" value="F:sequence-specific DNA binding"/>
    <property type="evidence" value="ECO:0007669"/>
    <property type="project" value="InterPro"/>
</dbReference>
<dbReference type="InterPro" id="IPR018060">
    <property type="entry name" value="HTH_AraC"/>
</dbReference>
<name>A0A4R5KSK2_9BACL</name>
<dbReference type="InterPro" id="IPR001789">
    <property type="entry name" value="Sig_transdc_resp-reg_receiver"/>
</dbReference>
<dbReference type="RefSeq" id="WP_133227298.1">
    <property type="nucleotide sequence ID" value="NZ_SMRT01000003.1"/>
</dbReference>
<dbReference type="InterPro" id="IPR011006">
    <property type="entry name" value="CheY-like_superfamily"/>
</dbReference>
<proteinExistence type="predicted"/>
<dbReference type="Gene3D" id="1.10.10.60">
    <property type="entry name" value="Homeodomain-like"/>
    <property type="match status" value="2"/>
</dbReference>
<dbReference type="PANTHER" id="PTHR43280:SF10">
    <property type="entry name" value="REGULATORY PROTEIN POCR"/>
    <property type="match status" value="1"/>
</dbReference>
<keyword evidence="3" id="KW-0804">Transcription</keyword>
<feature type="coiled-coil region" evidence="5">
    <location>
        <begin position="113"/>
        <end position="140"/>
    </location>
</feature>
<dbReference type="Pfam" id="PF00072">
    <property type="entry name" value="Response_reg"/>
    <property type="match status" value="1"/>
</dbReference>
<comment type="caution">
    <text evidence="8">The sequence shown here is derived from an EMBL/GenBank/DDBJ whole genome shotgun (WGS) entry which is preliminary data.</text>
</comment>
<dbReference type="PROSITE" id="PS50110">
    <property type="entry name" value="RESPONSE_REGULATORY"/>
    <property type="match status" value="1"/>
</dbReference>
<evidence type="ECO:0000259" key="7">
    <source>
        <dbReference type="PROSITE" id="PS50110"/>
    </source>
</evidence>
<dbReference type="Gene3D" id="3.40.50.2300">
    <property type="match status" value="1"/>
</dbReference>
<gene>
    <name evidence="8" type="ORF">E1757_10015</name>
</gene>
<dbReference type="PROSITE" id="PS01124">
    <property type="entry name" value="HTH_ARAC_FAMILY_2"/>
    <property type="match status" value="1"/>
</dbReference>
<dbReference type="SMART" id="SM00342">
    <property type="entry name" value="HTH_ARAC"/>
    <property type="match status" value="1"/>
</dbReference>
<evidence type="ECO:0000256" key="3">
    <source>
        <dbReference type="ARBA" id="ARBA00023163"/>
    </source>
</evidence>
<feature type="domain" description="Response regulatory" evidence="7">
    <location>
        <begin position="6"/>
        <end position="123"/>
    </location>
</feature>
<dbReference type="GO" id="GO:0000160">
    <property type="term" value="P:phosphorelay signal transduction system"/>
    <property type="evidence" value="ECO:0007669"/>
    <property type="project" value="InterPro"/>
</dbReference>
<evidence type="ECO:0000256" key="5">
    <source>
        <dbReference type="SAM" id="Coils"/>
    </source>
</evidence>
<feature type="modified residue" description="4-aspartylphosphate" evidence="4">
    <location>
        <position position="58"/>
    </location>
</feature>
<dbReference type="Proteomes" id="UP000295636">
    <property type="component" value="Unassembled WGS sequence"/>
</dbReference>
<dbReference type="InterPro" id="IPR020449">
    <property type="entry name" value="Tscrpt_reg_AraC-type_HTH"/>
</dbReference>
<organism evidence="8 9">
    <name type="scientific">Paenibacillus piri</name>
    <dbReference type="NCBI Taxonomy" id="2547395"/>
    <lineage>
        <taxon>Bacteria</taxon>
        <taxon>Bacillati</taxon>
        <taxon>Bacillota</taxon>
        <taxon>Bacilli</taxon>
        <taxon>Bacillales</taxon>
        <taxon>Paenibacillaceae</taxon>
        <taxon>Paenibacillus</taxon>
    </lineage>
</organism>
<evidence type="ECO:0000259" key="6">
    <source>
        <dbReference type="PROSITE" id="PS01124"/>
    </source>
</evidence>
<evidence type="ECO:0000313" key="9">
    <source>
        <dbReference type="Proteomes" id="UP000295636"/>
    </source>
</evidence>
<sequence length="549" mass="63171">MNQQIRLIIVDDEPLVRERFKYGFALQENGYVIAGEAEDGEEALQLCEQLQTDIVITDIVMPRMDGLELTRRLKEKHPAIKVIILSNYQEFEFARKAVALGALGYMLKVTSGNEELLSLLAQARKEIEEERSRMMEQISVRQLLHKQLPVLRKQFVLDVLNHTYAGEQELFKQLADLKLHLPSGGLSAAALHIDDYSGLRQTYPARDVALFKYVLIRIAEELSFPYCKCNILAWNDRELLLLLHWNEDSVQQDGQYERFVQTVFAKLTGAVSQYLPFTFSLGISCMKPRSSGQSASMFLQHSLKEALREAELAAKRRFYSGNGSFSIYKPDDRYAAMDKESVQQLNNALEYINGCADQGEIKQEIHDLLISRLEEARFQPEQVTAWLEQAVDHFYLPGQAVHKHISEKLDTVEALHDVGPFLQLLIQSRQTELPLPHPNDPNVHYREVVEKALQYITAHYHMPVSITDICQQVNVTPNYFSMIFKKETGINYTDYLTNFRMMQAKRLLSETSLLVQEVAEKIGIPDYNYFTRLFRRTVGCSPSAYRKEF</sequence>
<dbReference type="OrthoDB" id="2524731at2"/>
<feature type="domain" description="HTH araC/xylS-type" evidence="6">
    <location>
        <begin position="450"/>
        <end position="548"/>
    </location>
</feature>
<dbReference type="AlphaFoldDB" id="A0A4R5KSK2"/>
<protein>
    <submittedName>
        <fullName evidence="8">Response regulator</fullName>
    </submittedName>
</protein>
<accession>A0A4R5KSK2</accession>
<dbReference type="EMBL" id="SMRT01000003">
    <property type="protein sequence ID" value="TDF98843.1"/>
    <property type="molecule type" value="Genomic_DNA"/>
</dbReference>
<keyword evidence="2" id="KW-0238">DNA-binding</keyword>
<evidence type="ECO:0000256" key="4">
    <source>
        <dbReference type="PROSITE-ProRule" id="PRU00169"/>
    </source>
</evidence>
<keyword evidence="5" id="KW-0175">Coiled coil</keyword>
<dbReference type="Pfam" id="PF12833">
    <property type="entry name" value="HTH_18"/>
    <property type="match status" value="1"/>
</dbReference>
<dbReference type="InterPro" id="IPR009057">
    <property type="entry name" value="Homeodomain-like_sf"/>
</dbReference>
<dbReference type="PROSITE" id="PS00041">
    <property type="entry name" value="HTH_ARAC_FAMILY_1"/>
    <property type="match status" value="1"/>
</dbReference>
<evidence type="ECO:0000256" key="1">
    <source>
        <dbReference type="ARBA" id="ARBA00023015"/>
    </source>
</evidence>
<dbReference type="GO" id="GO:0003700">
    <property type="term" value="F:DNA-binding transcription factor activity"/>
    <property type="evidence" value="ECO:0007669"/>
    <property type="project" value="InterPro"/>
</dbReference>
<keyword evidence="9" id="KW-1185">Reference proteome</keyword>
<dbReference type="InterPro" id="IPR018062">
    <property type="entry name" value="HTH_AraC-typ_CS"/>
</dbReference>